<feature type="domain" description="SRCR" evidence="14">
    <location>
        <begin position="110"/>
        <end position="211"/>
    </location>
</feature>
<dbReference type="Gene3D" id="2.60.40.10">
    <property type="entry name" value="Immunoglobulins"/>
    <property type="match status" value="2"/>
</dbReference>
<dbReference type="InterPro" id="IPR001190">
    <property type="entry name" value="SRCR"/>
</dbReference>
<evidence type="ECO:0000256" key="8">
    <source>
        <dbReference type="ARBA" id="ARBA00058074"/>
    </source>
</evidence>
<dbReference type="Gene3D" id="3.10.250.10">
    <property type="entry name" value="SRCR-like domain"/>
    <property type="match status" value="5"/>
</dbReference>
<feature type="region of interest" description="Disordered" evidence="12">
    <location>
        <begin position="767"/>
        <end position="796"/>
    </location>
</feature>
<dbReference type="Ensembl" id="ENSOABT00000063721.1">
    <property type="protein sequence ID" value="ENSOABP00000069629.1"/>
    <property type="gene ID" value="ENSOABG00000030784.1"/>
</dbReference>
<feature type="disulfide bond" evidence="11">
    <location>
        <begin position="285"/>
        <end position="295"/>
    </location>
</feature>
<feature type="domain" description="Ig-like" evidence="15">
    <location>
        <begin position="629"/>
        <end position="710"/>
    </location>
</feature>
<dbReference type="InterPro" id="IPR013783">
    <property type="entry name" value="Ig-like_fold"/>
</dbReference>
<dbReference type="PANTHER" id="PTHR19331:SF22">
    <property type="entry name" value="DELETED IN MALIGNANT BRAIN TUMORS 1 PROTEIN"/>
    <property type="match status" value="1"/>
</dbReference>
<keyword evidence="6" id="KW-0675">Receptor</keyword>
<dbReference type="AlphaFoldDB" id="A0AAZ1XPR7"/>
<dbReference type="SMART" id="SM00409">
    <property type="entry name" value="IG"/>
    <property type="match status" value="2"/>
</dbReference>
<feature type="disulfide bond" evidence="11">
    <location>
        <begin position="254"/>
        <end position="315"/>
    </location>
</feature>
<dbReference type="PROSITE" id="PS00420">
    <property type="entry name" value="SRCR_1"/>
    <property type="match status" value="1"/>
</dbReference>
<keyword evidence="13" id="KW-0472">Membrane</keyword>
<keyword evidence="3" id="KW-0732">Signal</keyword>
<evidence type="ECO:0000313" key="17">
    <source>
        <dbReference type="Proteomes" id="UP000472276"/>
    </source>
</evidence>
<feature type="transmembrane region" description="Helical" evidence="13">
    <location>
        <begin position="740"/>
        <end position="761"/>
    </location>
</feature>
<evidence type="ECO:0000313" key="16">
    <source>
        <dbReference type="Ensembl" id="ENSOABP00000069629.1"/>
    </source>
</evidence>
<feature type="disulfide bond" evidence="11">
    <location>
        <begin position="77"/>
        <end position="87"/>
    </location>
</feature>
<dbReference type="PROSITE" id="PS50835">
    <property type="entry name" value="IG_LIKE"/>
    <property type="match status" value="2"/>
</dbReference>
<dbReference type="SMART" id="SM00202">
    <property type="entry name" value="SR"/>
    <property type="match status" value="5"/>
</dbReference>
<feature type="disulfide bond" evidence="11">
    <location>
        <begin position="393"/>
        <end position="403"/>
    </location>
</feature>
<keyword evidence="17" id="KW-1185">Reference proteome</keyword>
<evidence type="ECO:0000256" key="13">
    <source>
        <dbReference type="SAM" id="Phobius"/>
    </source>
</evidence>
<keyword evidence="7" id="KW-0325">Glycoprotein</keyword>
<feature type="domain" description="Ig-like" evidence="15">
    <location>
        <begin position="533"/>
        <end position="621"/>
    </location>
</feature>
<evidence type="ECO:0000256" key="3">
    <source>
        <dbReference type="ARBA" id="ARBA00022729"/>
    </source>
</evidence>
<feature type="compositionally biased region" description="Basic and acidic residues" evidence="12">
    <location>
        <begin position="770"/>
        <end position="782"/>
    </location>
</feature>
<dbReference type="FunFam" id="3.10.250.10:FF:000009">
    <property type="entry name" value="WC1"/>
    <property type="match status" value="1"/>
</dbReference>
<sequence length="796" mass="87171">DAQIRLVNPDKSESARCSGRVEIYHKNRWGTVCDDGWDINNAEVVCRQLGCGPALEAPQSAHFGEGTGQIWLDQVSCKGSESSLTECQHRGFGSHDCEHYEDAGVVCSEIRLAGHQSGLCSGRVEIYHNNRWGTVCDHDWDLNDAEVVCRELNCGKALSAPRSSHFGEGTGQIWLGDVSCSGSESSLTKCRHKGFGTHDCTHQKDAGVICSGESIKLTGSWSTRCSGRVEIYHQKSWGTVCDDGWDLNDAEVVCRRLDCGTALAAPKKAHFGDGSGPIWLDDVSCSGNERSIIQCQHRRFGKNSCKHNKDAGVICSGDPIRLVNPDKSESARCSGRVEINHSNSWGTVCDDSWDLNDAQVVCRELNCGTALNATKSAHFGEGRGQIWLDDVSCSGSERSLTECQHRGFGTHDCTHSKDAGVVCSGVPVRLSGSTLCSGRVEIFYNNTWGTICDDNWDMNDAEVVCRELGCGTAQSAAVSARFGEGSGSIWLDDVDCSGSERSLTECQHRGFGTHDCTHSQDAGVVCSVILPKPRIFMTPAGKVERRSDVSITCSISPQSQQLLQGEFTLKQISGSFSQTKLSTTNSATFKILQVDFDKDGLYQCEYSHGSSISTSDSVNVSVTVSLQQPSISVTSSNGGLTEVPEGREIMKGYSFIFTCSNNDRYSGGVFNLIYYDSNIKHIKHNKTSDSSSASFSFPVADFEHEGSYSCVYEITLTAGTFTSPKTEWIYVSVIYSRTPILRYVFLPLILLLENIALHFYYKVIKKQKSDKKENDEMDVSRDEEVEAEEEAVQEIE</sequence>
<feature type="disulfide bond" evidence="11">
    <location>
        <begin position="136"/>
        <end position="200"/>
    </location>
</feature>
<reference evidence="16" key="3">
    <citation type="submission" date="2025-09" db="UniProtKB">
        <authorList>
            <consortium name="Ensembl"/>
        </authorList>
    </citation>
    <scope>IDENTIFICATION</scope>
</reference>
<feature type="disulfide bond" evidence="11">
    <location>
        <begin position="46"/>
        <end position="107"/>
    </location>
</feature>
<protein>
    <recommendedName>
        <fullName evidence="10">Soluble scavenger receptor cysteine-rich domain-containing protein SSC5D</fullName>
    </recommendedName>
</protein>
<dbReference type="PROSITE" id="PS50287">
    <property type="entry name" value="SRCR_2"/>
    <property type="match status" value="5"/>
</dbReference>
<evidence type="ECO:0000256" key="7">
    <source>
        <dbReference type="ARBA" id="ARBA00023180"/>
    </source>
</evidence>
<dbReference type="InterPro" id="IPR036772">
    <property type="entry name" value="SRCR-like_dom_sf"/>
</dbReference>
<feature type="disulfide bond" evidence="11">
    <location>
        <begin position="496"/>
        <end position="506"/>
    </location>
</feature>
<feature type="disulfide bond" evidence="11">
    <location>
        <begin position="452"/>
        <end position="516"/>
    </location>
</feature>
<dbReference type="InterPro" id="IPR003599">
    <property type="entry name" value="Ig_sub"/>
</dbReference>
<reference evidence="17" key="1">
    <citation type="submission" date="2020-03" db="EMBL/GenBank/DDBJ databases">
        <title>Evolution of repeat sequences and sex chromosomes of tilapia species revealed by chromosome-level genomes.</title>
        <authorList>
            <person name="Xu L."/>
            <person name="Tao W."/>
            <person name="Wang D."/>
            <person name="Zhou Q."/>
        </authorList>
    </citation>
    <scope>NUCLEOTIDE SEQUENCE [LARGE SCALE GENOMIC DNA]</scope>
    <source>
        <strain evidence="17">Israel</strain>
    </source>
</reference>
<evidence type="ECO:0000256" key="9">
    <source>
        <dbReference type="ARBA" id="ARBA00064153"/>
    </source>
</evidence>
<keyword evidence="4" id="KW-0677">Repeat</keyword>
<evidence type="ECO:0000256" key="4">
    <source>
        <dbReference type="ARBA" id="ARBA00022737"/>
    </source>
</evidence>
<comment type="subunit">
    <text evidence="9">Interacts with LGALS1 and laminin.</text>
</comment>
<organism evidence="16 17">
    <name type="scientific">Oreochromis aureus</name>
    <name type="common">Israeli tilapia</name>
    <name type="synonym">Chromis aureus</name>
    <dbReference type="NCBI Taxonomy" id="47969"/>
    <lineage>
        <taxon>Eukaryota</taxon>
        <taxon>Metazoa</taxon>
        <taxon>Chordata</taxon>
        <taxon>Craniata</taxon>
        <taxon>Vertebrata</taxon>
        <taxon>Euteleostomi</taxon>
        <taxon>Actinopterygii</taxon>
        <taxon>Neopterygii</taxon>
        <taxon>Teleostei</taxon>
        <taxon>Neoteleostei</taxon>
        <taxon>Acanthomorphata</taxon>
        <taxon>Ovalentaria</taxon>
        <taxon>Cichlomorphae</taxon>
        <taxon>Cichliformes</taxon>
        <taxon>Cichlidae</taxon>
        <taxon>African cichlids</taxon>
        <taxon>Pseudocrenilabrinae</taxon>
        <taxon>Oreochromini</taxon>
        <taxon>Oreochromis</taxon>
    </lineage>
</organism>
<evidence type="ECO:0000256" key="11">
    <source>
        <dbReference type="PROSITE-ProRule" id="PRU00196"/>
    </source>
</evidence>
<dbReference type="InterPro" id="IPR007110">
    <property type="entry name" value="Ig-like_dom"/>
</dbReference>
<evidence type="ECO:0000256" key="2">
    <source>
        <dbReference type="ARBA" id="ARBA00022525"/>
    </source>
</evidence>
<reference evidence="16" key="2">
    <citation type="submission" date="2025-08" db="UniProtKB">
        <authorList>
            <consortium name="Ensembl"/>
        </authorList>
    </citation>
    <scope>IDENTIFICATION</scope>
</reference>
<feature type="disulfide bond" evidence="11">
    <location>
        <begin position="465"/>
        <end position="526"/>
    </location>
</feature>
<dbReference type="InterPro" id="IPR036179">
    <property type="entry name" value="Ig-like_dom_sf"/>
</dbReference>
<name>A0AAZ1XPR7_OREAU</name>
<comment type="subcellular location">
    <subcellularLocation>
        <location evidence="1">Secreted</location>
    </subcellularLocation>
</comment>
<proteinExistence type="predicted"/>
<evidence type="ECO:0000259" key="15">
    <source>
        <dbReference type="PROSITE" id="PS50835"/>
    </source>
</evidence>
<dbReference type="PRINTS" id="PR00258">
    <property type="entry name" value="SPERACTRCPTR"/>
</dbReference>
<comment type="function">
    <text evidence="8">Binds to extracellular matrix proteins. Binds to pathogen-associated molecular patterns (PAMPs) present on the cell walls of Gram-positive and Gram-negative bacteria and fungi, behaving as a pattern recognition receptor (PRR). Induces bacterial and fungal aggregation and subsequent inhibition of PAMP-induced cytokine release. Does not possess intrinsic bactericidal activity. May play a role in the innate defense and homeostasis of certain epithelial surfaces.</text>
</comment>
<accession>A0AAZ1XPR7</accession>
<dbReference type="Pfam" id="PF00530">
    <property type="entry name" value="SRCR"/>
    <property type="match status" value="5"/>
</dbReference>
<feature type="disulfide bond" evidence="11">
    <location>
        <begin position="362"/>
        <end position="423"/>
    </location>
</feature>
<feature type="disulfide bond" evidence="11">
    <location>
        <begin position="33"/>
        <end position="97"/>
    </location>
</feature>
<dbReference type="PANTHER" id="PTHR19331">
    <property type="entry name" value="SCAVENGER RECEPTOR DOMAIN-CONTAINING"/>
    <property type="match status" value="1"/>
</dbReference>
<feature type="domain" description="SRCR" evidence="14">
    <location>
        <begin position="215"/>
        <end position="316"/>
    </location>
</feature>
<evidence type="ECO:0000256" key="12">
    <source>
        <dbReference type="SAM" id="MobiDB-lite"/>
    </source>
</evidence>
<evidence type="ECO:0000256" key="1">
    <source>
        <dbReference type="ARBA" id="ARBA00004613"/>
    </source>
</evidence>
<evidence type="ECO:0000256" key="5">
    <source>
        <dbReference type="ARBA" id="ARBA00023157"/>
    </source>
</evidence>
<feature type="disulfide bond" evidence="11">
    <location>
        <begin position="149"/>
        <end position="210"/>
    </location>
</feature>
<keyword evidence="13" id="KW-0812">Transmembrane</keyword>
<dbReference type="SUPFAM" id="SSF56487">
    <property type="entry name" value="SRCR-like"/>
    <property type="match status" value="5"/>
</dbReference>
<dbReference type="FunFam" id="3.10.250.10:FF:000002">
    <property type="entry name" value="Scavenger receptor cysteine-rich type 1 protein M130"/>
    <property type="match status" value="1"/>
</dbReference>
<keyword evidence="2" id="KW-0964">Secreted</keyword>
<feature type="domain" description="SRCR" evidence="14">
    <location>
        <begin position="4"/>
        <end position="108"/>
    </location>
</feature>
<feature type="disulfide bond" evidence="11">
    <location>
        <begin position="349"/>
        <end position="413"/>
    </location>
</feature>
<keyword evidence="5 11" id="KW-1015">Disulfide bond</keyword>
<evidence type="ECO:0000256" key="10">
    <source>
        <dbReference type="ARBA" id="ARBA00069168"/>
    </source>
</evidence>
<feature type="disulfide bond" evidence="11">
    <location>
        <begin position="180"/>
        <end position="190"/>
    </location>
</feature>
<dbReference type="FunFam" id="3.10.250.10:FF:000006">
    <property type="entry name" value="neurotrypsin isoform X2"/>
    <property type="match status" value="2"/>
</dbReference>
<dbReference type="FunFam" id="3.10.250.10:FF:000007">
    <property type="entry name" value="Soluble scavenger receptor cysteine-rich domain-containing protein SSC5D"/>
    <property type="match status" value="1"/>
</dbReference>
<feature type="compositionally biased region" description="Acidic residues" evidence="12">
    <location>
        <begin position="783"/>
        <end position="796"/>
    </location>
</feature>
<dbReference type="Proteomes" id="UP000472276">
    <property type="component" value="Unassembled WGS sequence"/>
</dbReference>
<feature type="disulfide bond" evidence="11">
    <location>
        <begin position="241"/>
        <end position="305"/>
    </location>
</feature>
<dbReference type="GO" id="GO:0016020">
    <property type="term" value="C:membrane"/>
    <property type="evidence" value="ECO:0007669"/>
    <property type="project" value="InterPro"/>
</dbReference>
<feature type="domain" description="SRCR" evidence="14">
    <location>
        <begin position="320"/>
        <end position="424"/>
    </location>
</feature>
<feature type="domain" description="SRCR" evidence="14">
    <location>
        <begin position="428"/>
        <end position="527"/>
    </location>
</feature>
<evidence type="ECO:0000256" key="6">
    <source>
        <dbReference type="ARBA" id="ARBA00023170"/>
    </source>
</evidence>
<keyword evidence="13" id="KW-1133">Transmembrane helix</keyword>
<evidence type="ECO:0000259" key="14">
    <source>
        <dbReference type="PROSITE" id="PS50287"/>
    </source>
</evidence>
<dbReference type="SUPFAM" id="SSF48726">
    <property type="entry name" value="Immunoglobulin"/>
    <property type="match status" value="2"/>
</dbReference>
<gene>
    <name evidence="16" type="primary">CD163</name>
</gene>